<evidence type="ECO:0000256" key="7">
    <source>
        <dbReference type="SAM" id="MobiDB-lite"/>
    </source>
</evidence>
<comment type="cofactor">
    <cofactor evidence="2">
        <name>Mg(2+)</name>
        <dbReference type="ChEBI" id="CHEBI:18420"/>
    </cofactor>
</comment>
<dbReference type="InterPro" id="IPR039121">
    <property type="entry name" value="NUDT19"/>
</dbReference>
<dbReference type="CDD" id="cd18870">
    <property type="entry name" value="NUDIX_AcylCoAdiphos_Nudt19"/>
    <property type="match status" value="1"/>
</dbReference>
<dbReference type="EMBL" id="CP074371">
    <property type="protein sequence ID" value="QVI21125.1"/>
    <property type="molecule type" value="Genomic_DNA"/>
</dbReference>
<evidence type="ECO:0000256" key="3">
    <source>
        <dbReference type="ARBA" id="ARBA00022723"/>
    </source>
</evidence>
<keyword evidence="6" id="KW-0464">Manganese</keyword>
<evidence type="ECO:0000256" key="4">
    <source>
        <dbReference type="ARBA" id="ARBA00022801"/>
    </source>
</evidence>
<comment type="cofactor">
    <cofactor evidence="1">
        <name>Mn(2+)</name>
        <dbReference type="ChEBI" id="CHEBI:29035"/>
    </cofactor>
</comment>
<keyword evidence="4" id="KW-0378">Hydrolase</keyword>
<name>A0ABX8CMK2_9NOCA</name>
<accession>A0ABX8CMK2</accession>
<dbReference type="PROSITE" id="PS51462">
    <property type="entry name" value="NUDIX"/>
    <property type="match status" value="1"/>
</dbReference>
<reference evidence="9 10" key="1">
    <citation type="submission" date="2021-04" db="EMBL/GenBank/DDBJ databases">
        <title>Nocardia tengchongensis.</title>
        <authorList>
            <person name="Zhuang k."/>
            <person name="Ran Y."/>
            <person name="Li W."/>
        </authorList>
    </citation>
    <scope>NUCLEOTIDE SEQUENCE [LARGE SCALE GENOMIC DNA]</scope>
    <source>
        <strain evidence="9 10">CFH S0057</strain>
    </source>
</reference>
<dbReference type="Gene3D" id="3.90.79.10">
    <property type="entry name" value="Nucleoside Triphosphate Pyrophosphohydrolase"/>
    <property type="match status" value="1"/>
</dbReference>
<evidence type="ECO:0000313" key="10">
    <source>
        <dbReference type="Proteomes" id="UP000683310"/>
    </source>
</evidence>
<evidence type="ECO:0000256" key="6">
    <source>
        <dbReference type="ARBA" id="ARBA00023211"/>
    </source>
</evidence>
<evidence type="ECO:0000259" key="8">
    <source>
        <dbReference type="PROSITE" id="PS51462"/>
    </source>
</evidence>
<gene>
    <name evidence="9" type="ORF">KHQ06_34710</name>
</gene>
<dbReference type="PANTHER" id="PTHR12318">
    <property type="entry name" value="TESTOSTERONE-REGULATED PROTEIN RP2"/>
    <property type="match status" value="1"/>
</dbReference>
<organism evidence="9 10">
    <name type="scientific">Nocardia tengchongensis</name>
    <dbReference type="NCBI Taxonomy" id="2055889"/>
    <lineage>
        <taxon>Bacteria</taxon>
        <taxon>Bacillati</taxon>
        <taxon>Actinomycetota</taxon>
        <taxon>Actinomycetes</taxon>
        <taxon>Mycobacteriales</taxon>
        <taxon>Nocardiaceae</taxon>
        <taxon>Nocardia</taxon>
    </lineage>
</organism>
<sequence>MVRNVSETVAQPGSQPAARPVKDASTVMLVRDGAHGPEVFLQRRVGEMAFAAGMTVFPGGGVDPSDASVALDWAGPDADWWAEAFGIDAGRAQALVCAAVRETFEECGVLLAGPTADTVVTDTAVYAEARGQLEGRELSFAEFLTRENLVLRADLLRPWDNWITPVIEPRRYDTRFFVAVLPQGQLADGATSEAEVVSWCTPAEAIRRWHEGTDVLLPPTWTQLAALGEFASTAEILAADRTIAPIMPVYDPEADGPALAFPNADRYFAELPKNARIRGSQRPE</sequence>
<protein>
    <submittedName>
        <fullName evidence="9">NUDIX domain-containing protein</fullName>
    </submittedName>
</protein>
<evidence type="ECO:0000313" key="9">
    <source>
        <dbReference type="EMBL" id="QVI21125.1"/>
    </source>
</evidence>
<proteinExistence type="predicted"/>
<dbReference type="SUPFAM" id="SSF55811">
    <property type="entry name" value="Nudix"/>
    <property type="match status" value="1"/>
</dbReference>
<keyword evidence="5" id="KW-0460">Magnesium</keyword>
<dbReference type="Proteomes" id="UP000683310">
    <property type="component" value="Chromosome"/>
</dbReference>
<feature type="compositionally biased region" description="Polar residues" evidence="7">
    <location>
        <begin position="1"/>
        <end position="14"/>
    </location>
</feature>
<evidence type="ECO:0000256" key="1">
    <source>
        <dbReference type="ARBA" id="ARBA00001936"/>
    </source>
</evidence>
<dbReference type="InterPro" id="IPR000086">
    <property type="entry name" value="NUDIX_hydrolase_dom"/>
</dbReference>
<dbReference type="PANTHER" id="PTHR12318:SF0">
    <property type="entry name" value="ACYL-COENZYME A DIPHOSPHATASE NUDT19"/>
    <property type="match status" value="1"/>
</dbReference>
<keyword evidence="3" id="KW-0479">Metal-binding</keyword>
<feature type="domain" description="Nudix hydrolase" evidence="8">
    <location>
        <begin position="20"/>
        <end position="230"/>
    </location>
</feature>
<feature type="region of interest" description="Disordered" evidence="7">
    <location>
        <begin position="1"/>
        <end position="21"/>
    </location>
</feature>
<evidence type="ECO:0000256" key="2">
    <source>
        <dbReference type="ARBA" id="ARBA00001946"/>
    </source>
</evidence>
<keyword evidence="10" id="KW-1185">Reference proteome</keyword>
<dbReference type="InterPro" id="IPR015797">
    <property type="entry name" value="NUDIX_hydrolase-like_dom_sf"/>
</dbReference>
<evidence type="ECO:0000256" key="5">
    <source>
        <dbReference type="ARBA" id="ARBA00022842"/>
    </source>
</evidence>